<dbReference type="EMBL" id="MWAK01000293">
    <property type="protein sequence ID" value="OPZ90112.1"/>
    <property type="molecule type" value="Genomic_DNA"/>
</dbReference>
<gene>
    <name evidence="2" type="ORF">BWY73_01380</name>
</gene>
<accession>A0A1V5MAB4</accession>
<dbReference type="SUPFAM" id="SSF48208">
    <property type="entry name" value="Six-hairpin glycosidases"/>
    <property type="match status" value="1"/>
</dbReference>
<organism evidence="2">
    <name type="scientific">candidate division TA06 bacterium ADurb.Bin417</name>
    <dbReference type="NCBI Taxonomy" id="1852828"/>
    <lineage>
        <taxon>Bacteria</taxon>
        <taxon>Bacteria division TA06</taxon>
    </lineage>
</organism>
<protein>
    <recommendedName>
        <fullName evidence="3">Non-reducing end beta-L-arabinofuranosidase</fullName>
    </recommendedName>
</protein>
<name>A0A1V5MAB4_UNCT6</name>
<evidence type="ECO:0000313" key="2">
    <source>
        <dbReference type="EMBL" id="OPZ90112.1"/>
    </source>
</evidence>
<dbReference type="Proteomes" id="UP000485484">
    <property type="component" value="Unassembled WGS sequence"/>
</dbReference>
<proteinExistence type="predicted"/>
<sequence length="569" mass="64830">MSRPVRYEKFQPRESARLALNYLVSMVDENLDRLPYWMVAPHENPAFAKHLRVDDAEIVASWYEGIDAVRRLLETPEGAEVQQSFYRHLMKSWGEHGLRFHEPYPWARTIHSQFHEMGYILSALNRILANDPSDHAAEARAAGLVRGLRELVIQRKKIVFWSGDFDIKETLYEFPNDLYVQGRGFDLSCHTGRGEQAIRNGVVLEPLVRRHQLTGDPVALDLAIGLANHLLGPSRYFNYRMEFFGHVHSSVWVAIGLIKLGRVTGETRYLEKGRLVYDYVRSLSSSAGWVPEYTQWKPMAEEHSETCCIKDMIECALELAEAGFPEYWNDANNFCRNQLVENQIKDGCFVAVDNRIPDNEERTYREIDRRIVGGFSGGAEPNCISLTRFRSIAGCCVGTAPQALQLVWDRTIQWQDRSLTVNFPVDRATGPATVETGYPNEGWLRVTRREAGPVAIRLYPWMGEGLKGRVNGKPVRIRTKDGLALFPSVPAGGTVELSHRLRSKLTREFVRGRVFTYLWRGSDVIDVRPQGQPLRIYQRVEGVRKHYPKAPKTRTAGTGFVAAPTQQKT</sequence>
<reference evidence="2" key="1">
    <citation type="submission" date="2017-02" db="EMBL/GenBank/DDBJ databases">
        <title>Delving into the versatile metabolic prowess of the omnipresent phylum Bacteroidetes.</title>
        <authorList>
            <person name="Nobu M.K."/>
            <person name="Mei R."/>
            <person name="Narihiro T."/>
            <person name="Kuroda K."/>
            <person name="Liu W.-T."/>
        </authorList>
    </citation>
    <scope>NUCLEOTIDE SEQUENCE</scope>
    <source>
        <strain evidence="2">ADurb.Bin417</strain>
    </source>
</reference>
<dbReference type="AlphaFoldDB" id="A0A1V5MAB4"/>
<dbReference type="InterPro" id="IPR008928">
    <property type="entry name" value="6-hairpin_glycosidase_sf"/>
</dbReference>
<evidence type="ECO:0000256" key="1">
    <source>
        <dbReference type="SAM" id="MobiDB-lite"/>
    </source>
</evidence>
<comment type="caution">
    <text evidence="2">The sequence shown here is derived from an EMBL/GenBank/DDBJ whole genome shotgun (WGS) entry which is preliminary data.</text>
</comment>
<evidence type="ECO:0008006" key="3">
    <source>
        <dbReference type="Google" id="ProtNLM"/>
    </source>
</evidence>
<dbReference type="GO" id="GO:0005975">
    <property type="term" value="P:carbohydrate metabolic process"/>
    <property type="evidence" value="ECO:0007669"/>
    <property type="project" value="InterPro"/>
</dbReference>
<feature type="region of interest" description="Disordered" evidence="1">
    <location>
        <begin position="549"/>
        <end position="569"/>
    </location>
</feature>